<keyword evidence="6 16" id="KW-0812">Transmembrane</keyword>
<evidence type="ECO:0000256" key="6">
    <source>
        <dbReference type="ARBA" id="ARBA00022692"/>
    </source>
</evidence>
<feature type="compositionally biased region" description="Basic and acidic residues" evidence="15">
    <location>
        <begin position="754"/>
        <end position="766"/>
    </location>
</feature>
<gene>
    <name evidence="18" type="ORF">EB796_009168</name>
</gene>
<dbReference type="Pfam" id="PF07810">
    <property type="entry name" value="TMC"/>
    <property type="match status" value="1"/>
</dbReference>
<dbReference type="GO" id="GO:0005730">
    <property type="term" value="C:nucleolus"/>
    <property type="evidence" value="ECO:0007669"/>
    <property type="project" value="UniProtKB-SubCell"/>
</dbReference>
<feature type="transmembrane region" description="Helical" evidence="16">
    <location>
        <begin position="404"/>
        <end position="425"/>
    </location>
</feature>
<evidence type="ECO:0000256" key="3">
    <source>
        <dbReference type="ARBA" id="ARBA00006510"/>
    </source>
</evidence>
<evidence type="ECO:0000259" key="17">
    <source>
        <dbReference type="PROSITE" id="PS51358"/>
    </source>
</evidence>
<dbReference type="InterPro" id="IPR012976">
    <property type="entry name" value="NOSIC"/>
</dbReference>
<dbReference type="OrthoDB" id="6780543at2759"/>
<dbReference type="InterPro" id="IPR042239">
    <property type="entry name" value="Nop_C"/>
</dbReference>
<sequence>MPYILKCLHYFISENTSKEEKSLDNKTTQGVVEVIEKQPENPQKEAYAGNEFDVETGEGCIVKENEIWEGQRDDDEVPPGDVNIEYMEEVLAKSKDSEFDADDKTWPLRKKIRMLKEAREYTSKFEGKLNKSGGAGGFARGKALWTKASREILNYAALLVPWENKIKLIESYFGSVTASYFTFLRWIFWTNIMQAVIMGGVVIAPEIVFGPQWGTVDYKTVPENETESAAYLSTAWNFEGYVKYSPLFYGYYSGVQKFDSGYRMPLAYLLANLATFAYSFIAILKQIASNAKDEKASDKDDNFTFSWKTFANWDYMIGNSETAKNKFKSILVGIRESITEQKEAKKKISKKLKFLRVMANFMVMIVLGASTYAISLTVKRSKAIEQRIKESGPDSATFWEKNEISIVMALVTSIFPILFDLIASLEAYHPRVALQWSLYRLLTLYLLNLYTLYIALYGKIQDIQETAMEQNQTFYENTNLTGISFCSEEGSSQELLNVTKESNLSTSDCVERFVPETTCWETMIGQELFKLTVFDMVTTIAMIYGSEFFKAVLIKVCNACWCWDLERNFPGYATFSLAENLLHLVYNQGMVWMGTLFSPGLPVFNLLKLLLLFYVRAWSVMVCNVPEERIFKAGSSNFYLLILLFMLYVVMVPTAFAMVTIKTSQICGPFSKIDFMYLALTNWMDEVLPASANNVFAYASSPGALIPIFILLFLILYYLKSNNDALKGAVLDLKKQLNYERTEGKKRVFSMADEAARPKSSKEKPNHSGTSFTALKAVHQMGAFKNQTLNDETTTNVNTNMVSNENDRPVSLGAALATTRFLAKMKQRRNVRDAAAKTNETDNHASGYGLFNVREFEEVGLMIPQVEASLSDVASFKSIVSLLSFLPFKSGTNALDNCNSISEGIVHDDLKVFLSSNVKSSKKDKVVLGVSDSKLSASINEELGLSCQHTGVVPEIIRGIRLHFHKFIKGLTEVNSSKAQLGLGHSYSRCKVKFNVNKADNMIIQSINLLDQLDKDINTFSMRCREWYSYHFPELFKIVSDNYKYASVVVIVGDRKQLSEDKVEAVEQVLGDTAQAEAVLAASKSSMGMDISPLDLINIERFAKKVVSLAEYRKELAEYLHNKMGSVCPNLCALIGDSVGARLISHAGSLTNLAKCPASTVQILGAEKALFRALKTKSNTPKYGLIYHSAFIGRAVAKNKGRISRFLANKCSIASRIDCFSEYPTTVYGDAMKQQMEDRLKFYETGELPKKNVEVMGTAVEEASIVQAQLAKKAKKKKKKEKRLAEETAAAAKEAAITAESQGEELVNGDVEKKKKKKRKAEVEDVENVEPAAEDSIAEEAPKKKKKKSKSNE</sequence>
<keyword evidence="9" id="KW-0539">Nucleus</keyword>
<feature type="transmembrane region" description="Helical" evidence="16">
    <location>
        <begin position="590"/>
        <end position="617"/>
    </location>
</feature>
<evidence type="ECO:0000256" key="11">
    <source>
        <dbReference type="ARBA" id="ARBA00041388"/>
    </source>
</evidence>
<comment type="similarity">
    <text evidence="3">Belongs to the TMC family.</text>
</comment>
<dbReference type="Gene3D" id="1.10.287.4070">
    <property type="match status" value="1"/>
</dbReference>
<evidence type="ECO:0000256" key="10">
    <source>
        <dbReference type="ARBA" id="ARBA00040742"/>
    </source>
</evidence>
<evidence type="ECO:0000256" key="15">
    <source>
        <dbReference type="SAM" id="MobiDB-lite"/>
    </source>
</evidence>
<dbReference type="Pfam" id="PF01798">
    <property type="entry name" value="Nop"/>
    <property type="match status" value="1"/>
</dbReference>
<feature type="transmembrane region" description="Helical" evidence="16">
    <location>
        <begin position="266"/>
        <end position="284"/>
    </location>
</feature>
<evidence type="ECO:0000256" key="14">
    <source>
        <dbReference type="SAM" id="Coils"/>
    </source>
</evidence>
<keyword evidence="5" id="KW-0690">Ribosome biogenesis</keyword>
<evidence type="ECO:0000256" key="9">
    <source>
        <dbReference type="ARBA" id="ARBA00023242"/>
    </source>
</evidence>
<dbReference type="InterPro" id="IPR036070">
    <property type="entry name" value="Nop_dom_sf"/>
</dbReference>
<feature type="transmembrane region" description="Helical" evidence="16">
    <location>
        <begin position="638"/>
        <end position="661"/>
    </location>
</feature>
<dbReference type="InterPro" id="IPR012974">
    <property type="entry name" value="NOP58/56_N"/>
</dbReference>
<keyword evidence="8 16" id="KW-0472">Membrane</keyword>
<dbReference type="SMART" id="SM00931">
    <property type="entry name" value="NOSIC"/>
    <property type="match status" value="1"/>
</dbReference>
<evidence type="ECO:0000256" key="12">
    <source>
        <dbReference type="ARBA" id="ARBA00053627"/>
    </source>
</evidence>
<feature type="transmembrane region" description="Helical" evidence="16">
    <location>
        <begin position="437"/>
        <end position="456"/>
    </location>
</feature>
<proteinExistence type="inferred from homology"/>
<keyword evidence="19" id="KW-1185">Reference proteome</keyword>
<dbReference type="GO" id="GO:0008381">
    <property type="term" value="F:mechanosensitive monoatomic ion channel activity"/>
    <property type="evidence" value="ECO:0007669"/>
    <property type="project" value="TreeGrafter"/>
</dbReference>
<organism evidence="18 19">
    <name type="scientific">Bugula neritina</name>
    <name type="common">Brown bryozoan</name>
    <name type="synonym">Sertularia neritina</name>
    <dbReference type="NCBI Taxonomy" id="10212"/>
    <lineage>
        <taxon>Eukaryota</taxon>
        <taxon>Metazoa</taxon>
        <taxon>Spiralia</taxon>
        <taxon>Lophotrochozoa</taxon>
        <taxon>Bryozoa</taxon>
        <taxon>Gymnolaemata</taxon>
        <taxon>Cheilostomatida</taxon>
        <taxon>Flustrina</taxon>
        <taxon>Buguloidea</taxon>
        <taxon>Bugulidae</taxon>
        <taxon>Bugula</taxon>
    </lineage>
</organism>
<comment type="function">
    <text evidence="12">Involved in the early to middle stages of 60S ribosomal subunit biogenesis. Required for the biogenesis of box C/D snoRNAs such U3, U8 and U14 snoRNAs. Part of the small subunit (SSU) processome, first precursor of the small eukaryotic ribosomal subunit. During the assembly of the SSU processome in the nucleolus, many ribosome biogenesis factors, an RNA chaperone and ribosomal proteins associate with the nascent pre-rRNA and work in concert to generate RNA folding, modifications, rearrangements and cleavage as well as targeted degradation of pre-ribosomal RNA by the RNA exosome. Core component of box C/D small nucleolar ribonucleoprotein (snoRNP) complexes that function in methylation of multiple sites on ribosomal RNAs (rRNAs) and messenger RNAs (mRNAs).</text>
</comment>
<dbReference type="InterPro" id="IPR002687">
    <property type="entry name" value="Nop_dom"/>
</dbReference>
<comment type="similarity">
    <text evidence="4">Belongs to the NOP5/NOP56 family.</text>
</comment>
<dbReference type="PANTHER" id="PTHR23302:SF40">
    <property type="entry name" value="TRANSMEMBRANE CHANNEL-LIKE PROTEIN"/>
    <property type="match status" value="1"/>
</dbReference>
<accession>A0A7J7K2X3</accession>
<comment type="caution">
    <text evidence="18">The sequence shown here is derived from an EMBL/GenBank/DDBJ whole genome shotgun (WGS) entry which is preliminary data.</text>
</comment>
<feature type="transmembrane region" description="Helical" evidence="16">
    <location>
        <begin position="695"/>
        <end position="719"/>
    </location>
</feature>
<keyword evidence="7 16" id="KW-1133">Transmembrane helix</keyword>
<name>A0A7J7K2X3_BUGNE</name>
<reference evidence="18" key="1">
    <citation type="submission" date="2020-06" db="EMBL/GenBank/DDBJ databases">
        <title>Draft genome of Bugula neritina, a colonial animal packing powerful symbionts and potential medicines.</title>
        <authorList>
            <person name="Rayko M."/>
        </authorList>
    </citation>
    <scope>NUCLEOTIDE SEQUENCE [LARGE SCALE GENOMIC DNA]</scope>
    <source>
        <strain evidence="18">Kwan_BN1</strain>
    </source>
</reference>
<evidence type="ECO:0000256" key="2">
    <source>
        <dbReference type="ARBA" id="ARBA00004604"/>
    </source>
</evidence>
<dbReference type="Gene3D" id="1.10.246.90">
    <property type="entry name" value="Nop domain"/>
    <property type="match status" value="1"/>
</dbReference>
<comment type="subcellular location">
    <subcellularLocation>
        <location evidence="1">Membrane</location>
        <topology evidence="1">Multi-pass membrane protein</topology>
    </subcellularLocation>
    <subcellularLocation>
        <location evidence="2">Nucleus</location>
        <location evidence="2">Nucleolus</location>
    </subcellularLocation>
</comment>
<comment type="subunit">
    <text evidence="13">Part of a large pre-ribosomal ribonucleoprotein (RNP) complex, that consists of at least 62 ribosomal proteins, 45 nonribosomal proteins and both pre-rRNA and mature rRNA species. Within this complex directly interacts with TCOF1 in an RNA-independent manner. Core component of box C/D small nucleolar ribonucleoprotein (snoRNP) particles; the core proteins SNU13, NOP56, NOP58 and FBL or FBLL1 assemble stepwise onto the snoRNA. Interacts with NOP1 and NOP58. Interacts with NUFIP1, RUVBL1 and RUVBL2; RUVBL1:RUVBL2 seem to bridge the association of NOP56 with NUFIP1. Part of the small subunit (SSU) processome, composed of more than 70 proteins and the RNA chaperone small nucleolar RNA (snoRNA) U3. Interacts with NOP2 and FBL.</text>
</comment>
<dbReference type="InterPro" id="IPR038900">
    <property type="entry name" value="TMC"/>
</dbReference>
<feature type="region of interest" description="Disordered" evidence="15">
    <location>
        <begin position="750"/>
        <end position="769"/>
    </location>
</feature>
<evidence type="ECO:0000256" key="16">
    <source>
        <dbReference type="SAM" id="Phobius"/>
    </source>
</evidence>
<feature type="domain" description="Nop" evidence="17">
    <location>
        <begin position="1127"/>
        <end position="1245"/>
    </location>
</feature>
<dbReference type="PROSITE" id="PS51358">
    <property type="entry name" value="NOP"/>
    <property type="match status" value="1"/>
</dbReference>
<evidence type="ECO:0000256" key="13">
    <source>
        <dbReference type="ARBA" id="ARBA00064370"/>
    </source>
</evidence>
<feature type="transmembrane region" description="Helical" evidence="16">
    <location>
        <begin position="354"/>
        <end position="374"/>
    </location>
</feature>
<dbReference type="GO" id="GO:0042254">
    <property type="term" value="P:ribosome biogenesis"/>
    <property type="evidence" value="ECO:0007669"/>
    <property type="project" value="UniProtKB-KW"/>
</dbReference>
<dbReference type="GO" id="GO:0005886">
    <property type="term" value="C:plasma membrane"/>
    <property type="evidence" value="ECO:0007669"/>
    <property type="project" value="InterPro"/>
</dbReference>
<dbReference type="FunFam" id="1.10.246.90:FF:000001">
    <property type="entry name" value="Nucleolar protein 56"/>
    <property type="match status" value="1"/>
</dbReference>
<feature type="compositionally biased region" description="Basic residues" evidence="15">
    <location>
        <begin position="1343"/>
        <end position="1353"/>
    </location>
</feature>
<dbReference type="InterPro" id="IPR012496">
    <property type="entry name" value="TMC_dom"/>
</dbReference>
<evidence type="ECO:0000256" key="5">
    <source>
        <dbReference type="ARBA" id="ARBA00022517"/>
    </source>
</evidence>
<dbReference type="SUPFAM" id="SSF89124">
    <property type="entry name" value="Nop domain"/>
    <property type="match status" value="1"/>
</dbReference>
<dbReference type="FunFam" id="1.10.287.4070:FF:000002">
    <property type="entry name" value="Nucleolar protein 56"/>
    <property type="match status" value="1"/>
</dbReference>
<keyword evidence="14" id="KW-0175">Coiled coil</keyword>
<evidence type="ECO:0000313" key="19">
    <source>
        <dbReference type="Proteomes" id="UP000593567"/>
    </source>
</evidence>
<dbReference type="EMBL" id="VXIV02001497">
    <property type="protein sequence ID" value="KAF6032567.1"/>
    <property type="molecule type" value="Genomic_DNA"/>
</dbReference>
<dbReference type="Proteomes" id="UP000593567">
    <property type="component" value="Unassembled WGS sequence"/>
</dbReference>
<feature type="compositionally biased region" description="Acidic residues" evidence="15">
    <location>
        <begin position="1324"/>
        <end position="1338"/>
    </location>
</feature>
<evidence type="ECO:0000313" key="18">
    <source>
        <dbReference type="EMBL" id="KAF6032567.1"/>
    </source>
</evidence>
<dbReference type="PANTHER" id="PTHR23302">
    <property type="entry name" value="TRANSMEMBRANE CHANNEL-RELATED"/>
    <property type="match status" value="1"/>
</dbReference>
<evidence type="ECO:0000256" key="1">
    <source>
        <dbReference type="ARBA" id="ARBA00004141"/>
    </source>
</evidence>
<evidence type="ECO:0000256" key="8">
    <source>
        <dbReference type="ARBA" id="ARBA00023136"/>
    </source>
</evidence>
<evidence type="ECO:0000256" key="4">
    <source>
        <dbReference type="ARBA" id="ARBA00009211"/>
    </source>
</evidence>
<feature type="region of interest" description="Disordered" evidence="15">
    <location>
        <begin position="1296"/>
        <end position="1353"/>
    </location>
</feature>
<feature type="coiled-coil region" evidence="14">
    <location>
        <begin position="1267"/>
        <end position="1295"/>
    </location>
</feature>
<dbReference type="Pfam" id="PF08156">
    <property type="entry name" value="NOP5NT"/>
    <property type="match status" value="1"/>
</dbReference>
<evidence type="ECO:0000256" key="7">
    <source>
        <dbReference type="ARBA" id="ARBA00022989"/>
    </source>
</evidence>
<protein>
    <recommendedName>
        <fullName evidence="10">Nucleolar protein 56</fullName>
    </recommendedName>
    <alternativeName>
        <fullName evidence="11">Nucleolar protein 5A</fullName>
    </alternativeName>
</protein>